<dbReference type="Proteomes" id="UP000245370">
    <property type="component" value="Unassembled WGS sequence"/>
</dbReference>
<keyword evidence="2" id="KW-1185">Reference proteome</keyword>
<evidence type="ECO:0000313" key="2">
    <source>
        <dbReference type="Proteomes" id="UP000245370"/>
    </source>
</evidence>
<dbReference type="NCBIfam" id="TIGR01987">
    <property type="entry name" value="HI0074"/>
    <property type="match status" value="1"/>
</dbReference>
<dbReference type="GO" id="GO:0016740">
    <property type="term" value="F:transferase activity"/>
    <property type="evidence" value="ECO:0007669"/>
    <property type="project" value="UniProtKB-KW"/>
</dbReference>
<proteinExistence type="predicted"/>
<evidence type="ECO:0000313" key="1">
    <source>
        <dbReference type="EMBL" id="PWH81229.1"/>
    </source>
</evidence>
<dbReference type="OrthoDB" id="9810452at2"/>
<protein>
    <submittedName>
        <fullName evidence="1">Nucleotidyltransferase</fullName>
    </submittedName>
</protein>
<dbReference type="SUPFAM" id="SSF81593">
    <property type="entry name" value="Nucleotidyltransferase substrate binding subunit/domain"/>
    <property type="match status" value="1"/>
</dbReference>
<sequence>MKKEKLNDSLQNFRNAFDRLKEATEIEKDRPLVAEGTIQRFEYVVELLWKTLNRGLKYEGVKIKPDTPRETMKEGFKANFLHNKVTWQELLDKRNESSHEYLHEEFIDDYYDEIISLTPHIEEVLVLLENRFK</sequence>
<dbReference type="InterPro" id="IPR010235">
    <property type="entry name" value="HepT"/>
</dbReference>
<dbReference type="EMBL" id="QFRJ01000023">
    <property type="protein sequence ID" value="PWH81229.1"/>
    <property type="molecule type" value="Genomic_DNA"/>
</dbReference>
<reference evidence="1 2" key="2">
    <citation type="submission" date="2018-05" db="EMBL/GenBank/DDBJ databases">
        <authorList>
            <person name="Lanie J.A."/>
            <person name="Ng W.-L."/>
            <person name="Kazmierczak K.M."/>
            <person name="Andrzejewski T.M."/>
            <person name="Davidsen T.M."/>
            <person name="Wayne K.J."/>
            <person name="Tettelin H."/>
            <person name="Glass J.I."/>
            <person name="Rusch D."/>
            <person name="Podicherti R."/>
            <person name="Tsui H.-C.T."/>
            <person name="Winkler M.E."/>
        </authorList>
    </citation>
    <scope>NUCLEOTIDE SEQUENCE [LARGE SCALE GENOMIC DNA]</scope>
    <source>
        <strain evidence="1 2">C305</strain>
    </source>
</reference>
<keyword evidence="1" id="KW-0808">Transferase</keyword>
<organism evidence="1 2">
    <name type="scientific">Brumimicrobium oceani</name>
    <dbReference type="NCBI Taxonomy" id="2100725"/>
    <lineage>
        <taxon>Bacteria</taxon>
        <taxon>Pseudomonadati</taxon>
        <taxon>Bacteroidota</taxon>
        <taxon>Flavobacteriia</taxon>
        <taxon>Flavobacteriales</taxon>
        <taxon>Crocinitomicaceae</taxon>
        <taxon>Brumimicrobium</taxon>
    </lineage>
</organism>
<reference evidence="1 2" key="1">
    <citation type="submission" date="2018-05" db="EMBL/GenBank/DDBJ databases">
        <title>Brumimicrobium oceani sp. nov., isolated from coastal sediment.</title>
        <authorList>
            <person name="Kou Y."/>
        </authorList>
    </citation>
    <scope>NUCLEOTIDE SEQUENCE [LARGE SCALE GENOMIC DNA]</scope>
    <source>
        <strain evidence="1 2">C305</strain>
    </source>
</reference>
<dbReference type="Pfam" id="PF08780">
    <property type="entry name" value="NTase_sub_bind"/>
    <property type="match status" value="1"/>
</dbReference>
<dbReference type="RefSeq" id="WP_109360829.1">
    <property type="nucleotide sequence ID" value="NZ_QFRJ01000023.1"/>
</dbReference>
<gene>
    <name evidence="1" type="ORF">DIT68_15960</name>
</gene>
<comment type="caution">
    <text evidence="1">The sequence shown here is derived from an EMBL/GenBank/DDBJ whole genome shotgun (WGS) entry which is preliminary data.</text>
</comment>
<dbReference type="Gene3D" id="1.20.120.330">
    <property type="entry name" value="Nucleotidyltransferases domain 2"/>
    <property type="match status" value="1"/>
</dbReference>
<name>A0A2U2X0D1_9FLAO</name>
<accession>A0A2U2X0D1</accession>
<dbReference type="AlphaFoldDB" id="A0A2U2X0D1"/>